<feature type="transmembrane region" description="Helical" evidence="1">
    <location>
        <begin position="113"/>
        <end position="138"/>
    </location>
</feature>
<reference evidence="2 3" key="1">
    <citation type="submission" date="2019-12" db="EMBL/GenBank/DDBJ databases">
        <title>Sporaefaciens musculi gen. nov., sp. nov., a novel bacterium isolated from the caecum of an obese mouse.</title>
        <authorList>
            <person name="Rasmussen T.S."/>
            <person name="Streidl T."/>
            <person name="Hitch T.C.A."/>
            <person name="Wortmann E."/>
            <person name="Deptula P."/>
            <person name="Hansen M."/>
            <person name="Nielsen D.S."/>
            <person name="Clavel T."/>
            <person name="Vogensen F.K."/>
        </authorList>
    </citation>
    <scope>NUCLEOTIDE SEQUENCE [LARGE SCALE GENOMIC DNA]</scope>
    <source>
        <strain evidence="2 3">WCA-9-b2</strain>
    </source>
</reference>
<keyword evidence="1" id="KW-1133">Transmembrane helix</keyword>
<feature type="transmembrane region" description="Helical" evidence="1">
    <location>
        <begin position="75"/>
        <end position="92"/>
    </location>
</feature>
<keyword evidence="3" id="KW-1185">Reference proteome</keyword>
<sequence length="253" mass="28024">MRAFLKKEWLEWSRTGRFLVLLLVFTVFGIMNPALAKLTPWLVEIMSESLTDMGLVASEVTVDAMDSWVQFYKNIPMALIIFVLVCSGSFTGEYEKGTFIPVVTKGLSRRKILAAKALLLYGMWTVMYGLCFGITYGYNEYFWDNSIAGHLFAAAACTWLFGVWVIGLLICFSAFAKSSSQVLLGTGGVAMGVYLLGMFPKLASFLPAKLMEGLALLQQVCEVEDYIASAVTSGLLVFLCMCMAVVCFDRKQL</sequence>
<keyword evidence="1" id="KW-0812">Transmembrane</keyword>
<dbReference type="GO" id="GO:0140359">
    <property type="term" value="F:ABC-type transporter activity"/>
    <property type="evidence" value="ECO:0007669"/>
    <property type="project" value="InterPro"/>
</dbReference>
<feature type="transmembrane region" description="Helical" evidence="1">
    <location>
        <begin position="182"/>
        <end position="206"/>
    </location>
</feature>
<accession>A0A7X3MFE5</accession>
<dbReference type="RefSeq" id="WP_159750679.1">
    <property type="nucleotide sequence ID" value="NZ_CATIFW010000017.1"/>
</dbReference>
<keyword evidence="1" id="KW-0472">Membrane</keyword>
<dbReference type="AlphaFoldDB" id="A0A7X3MFE5"/>
<dbReference type="Proteomes" id="UP000460412">
    <property type="component" value="Unassembled WGS sequence"/>
</dbReference>
<gene>
    <name evidence="2" type="ORF">GN277_08530</name>
</gene>
<comment type="caution">
    <text evidence="2">The sequence shown here is derived from an EMBL/GenBank/DDBJ whole genome shotgun (WGS) entry which is preliminary data.</text>
</comment>
<dbReference type="GO" id="GO:0005886">
    <property type="term" value="C:plasma membrane"/>
    <property type="evidence" value="ECO:0007669"/>
    <property type="project" value="UniProtKB-SubCell"/>
</dbReference>
<proteinExistence type="predicted"/>
<evidence type="ECO:0000256" key="1">
    <source>
        <dbReference type="SAM" id="Phobius"/>
    </source>
</evidence>
<dbReference type="EMBL" id="WUQX01000001">
    <property type="protein sequence ID" value="MXP75421.1"/>
    <property type="molecule type" value="Genomic_DNA"/>
</dbReference>
<feature type="transmembrane region" description="Helical" evidence="1">
    <location>
        <begin position="150"/>
        <end position="175"/>
    </location>
</feature>
<organism evidence="2 3">
    <name type="scientific">Sporofaciens musculi</name>
    <dbReference type="NCBI Taxonomy" id="2681861"/>
    <lineage>
        <taxon>Bacteria</taxon>
        <taxon>Bacillati</taxon>
        <taxon>Bacillota</taxon>
        <taxon>Clostridia</taxon>
        <taxon>Lachnospirales</taxon>
        <taxon>Lachnospiraceae</taxon>
        <taxon>Sporofaciens</taxon>
    </lineage>
</organism>
<evidence type="ECO:0000313" key="3">
    <source>
        <dbReference type="Proteomes" id="UP000460412"/>
    </source>
</evidence>
<evidence type="ECO:0000313" key="2">
    <source>
        <dbReference type="EMBL" id="MXP75421.1"/>
    </source>
</evidence>
<feature type="transmembrane region" description="Helical" evidence="1">
    <location>
        <begin position="226"/>
        <end position="248"/>
    </location>
</feature>
<name>A0A7X3MFE5_9FIRM</name>
<dbReference type="Pfam" id="PF12679">
    <property type="entry name" value="ABC2_membrane_2"/>
    <property type="match status" value="1"/>
</dbReference>
<protein>
    <submittedName>
        <fullName evidence="2">ABC transporter permease subunit</fullName>
    </submittedName>
</protein>